<dbReference type="EMBL" id="CAJNOQ010003267">
    <property type="protein sequence ID" value="CAF1003722.1"/>
    <property type="molecule type" value="Genomic_DNA"/>
</dbReference>
<organism evidence="1 3">
    <name type="scientific">Didymodactylos carnosus</name>
    <dbReference type="NCBI Taxonomy" id="1234261"/>
    <lineage>
        <taxon>Eukaryota</taxon>
        <taxon>Metazoa</taxon>
        <taxon>Spiralia</taxon>
        <taxon>Gnathifera</taxon>
        <taxon>Rotifera</taxon>
        <taxon>Eurotatoria</taxon>
        <taxon>Bdelloidea</taxon>
        <taxon>Philodinida</taxon>
        <taxon>Philodinidae</taxon>
        <taxon>Didymodactylos</taxon>
    </lineage>
</organism>
<dbReference type="InterPro" id="IPR032675">
    <property type="entry name" value="LRR_dom_sf"/>
</dbReference>
<evidence type="ECO:0000313" key="1">
    <source>
        <dbReference type="EMBL" id="CAF1003722.1"/>
    </source>
</evidence>
<protein>
    <submittedName>
        <fullName evidence="1">Uncharacterized protein</fullName>
    </submittedName>
</protein>
<keyword evidence="3" id="KW-1185">Reference proteome</keyword>
<sequence>MELLITIPKLKNLHELSLRCGDGYENFKWSSLIDYYVFCEKNTLKKVYISLSEGMTLNSPIKQNYILNDLRISVQTLDDLYRIFEILPNITRLRVNVATHNASQLIPLQAHYPKCLNAFHIETYDTQVMLFDDMQCLLRNLPTITHFSLEIHTCDKYYLDGNSWESMLSTCLPQISQFYMMIRYHDNNFIDVNAVLEKFSTEFWLNEKKWFVACYMSNTIVYLDTVPHVLLNKCDVLETTIHMSNLKSTGGCVQSKYVQEISIDGHHEHFSMTEWFQIINQFPFIRKLDLSSINTFGFASLSVKFSHLVSLHHLGIYRSYQNRTNINFFTHMIKMMPKLKRLSIYYTELIYLTKQLNDAENLCCGIEYLDIISTAKIDGQIIAADIDKVSSLFRNIKHLKFHLTSIRVMKPKYRETLLIKMLNDFSNLISFNMICSKTNLKFHFLESGQLNKWLKTNVDKLMNNEEALYTSYSKTCFQLWF</sequence>
<comment type="caution">
    <text evidence="1">The sequence shown here is derived from an EMBL/GenBank/DDBJ whole genome shotgun (WGS) entry which is preliminary data.</text>
</comment>
<dbReference type="EMBL" id="CAJOBC010003267">
    <property type="protein sequence ID" value="CAF3775111.1"/>
    <property type="molecule type" value="Genomic_DNA"/>
</dbReference>
<dbReference type="Proteomes" id="UP000681722">
    <property type="component" value="Unassembled WGS sequence"/>
</dbReference>
<evidence type="ECO:0000313" key="2">
    <source>
        <dbReference type="EMBL" id="CAF3775111.1"/>
    </source>
</evidence>
<dbReference type="Gene3D" id="3.80.10.10">
    <property type="entry name" value="Ribonuclease Inhibitor"/>
    <property type="match status" value="1"/>
</dbReference>
<dbReference type="Proteomes" id="UP000663829">
    <property type="component" value="Unassembled WGS sequence"/>
</dbReference>
<dbReference type="AlphaFoldDB" id="A0A814H207"/>
<gene>
    <name evidence="1" type="ORF">GPM918_LOCUS13898</name>
    <name evidence="2" type="ORF">SRO942_LOCUS13898</name>
</gene>
<proteinExistence type="predicted"/>
<evidence type="ECO:0000313" key="3">
    <source>
        <dbReference type="Proteomes" id="UP000663829"/>
    </source>
</evidence>
<reference evidence="1" key="1">
    <citation type="submission" date="2021-02" db="EMBL/GenBank/DDBJ databases">
        <authorList>
            <person name="Nowell W R."/>
        </authorList>
    </citation>
    <scope>NUCLEOTIDE SEQUENCE</scope>
</reference>
<name>A0A814H207_9BILA</name>
<dbReference type="SUPFAM" id="SSF52047">
    <property type="entry name" value="RNI-like"/>
    <property type="match status" value="1"/>
</dbReference>
<accession>A0A814H207</accession>